<dbReference type="Ensembl" id="ENSXETT00000108236">
    <property type="protein sequence ID" value="ENSXETP00000114900"/>
    <property type="gene ID" value="ENSXETG00000043010"/>
</dbReference>
<keyword evidence="1" id="KW-1133">Transmembrane helix</keyword>
<feature type="transmembrane region" description="Helical" evidence="1">
    <location>
        <begin position="6"/>
        <end position="27"/>
    </location>
</feature>
<protein>
    <submittedName>
        <fullName evidence="2">Uncharacterized protein</fullName>
    </submittedName>
</protein>
<keyword evidence="1" id="KW-0812">Transmembrane</keyword>
<reference evidence="2" key="1">
    <citation type="journal article" date="2010" name="Science">
        <title>The genome of the Western clawed frog Xenopus tropicalis.</title>
        <authorList>
            <person name="Hellsten U."/>
            <person name="Harland R.M."/>
            <person name="Gilchrist M.J."/>
            <person name="Hendrix D."/>
            <person name="Jurka J."/>
            <person name="Kapitonov V."/>
            <person name="Ovcharenko I."/>
            <person name="Putnam N.H."/>
            <person name="Shu S."/>
            <person name="Taher L."/>
            <person name="Blitz I.L."/>
            <person name="Blumberg B."/>
            <person name="Dichmann D.S."/>
            <person name="Dubchak I."/>
            <person name="Amaya E."/>
            <person name="Detter J.C."/>
            <person name="Fletcher R."/>
            <person name="Gerhard D.S."/>
            <person name="Goodstein D."/>
            <person name="Graves T."/>
            <person name="Grigoriev I.V."/>
            <person name="Grimwood J."/>
            <person name="Kawashima T."/>
            <person name="Lindquist E."/>
            <person name="Lucas S.M."/>
            <person name="Mead P.E."/>
            <person name="Mitros T."/>
            <person name="Ogino H."/>
            <person name="Ohta Y."/>
            <person name="Poliakov A.V."/>
            <person name="Pollet N."/>
            <person name="Robert J."/>
            <person name="Salamov A."/>
            <person name="Sater A.K."/>
            <person name="Schmutz J."/>
            <person name="Terry A."/>
            <person name="Vize P.D."/>
            <person name="Warren W.C."/>
            <person name="Wells D."/>
            <person name="Wills A."/>
            <person name="Wilson R.K."/>
            <person name="Zimmerman L.B."/>
            <person name="Zorn A.M."/>
            <person name="Grainger R."/>
            <person name="Grammer T."/>
            <person name="Khokha M.K."/>
            <person name="Richardson P.M."/>
            <person name="Rokhsar D.S."/>
        </authorList>
    </citation>
    <scope>NUCLEOTIDE SEQUENCE [LARGE SCALE GENOMIC DNA]</scope>
    <source>
        <strain evidence="2">Nigerian</strain>
    </source>
</reference>
<name>A0A803K3N7_XENTR</name>
<keyword evidence="1" id="KW-0472">Membrane</keyword>
<evidence type="ECO:0000313" key="2">
    <source>
        <dbReference type="Ensembl" id="ENSXETP00000114900"/>
    </source>
</evidence>
<dbReference type="InParanoid" id="A0A803K3N7"/>
<dbReference type="AlphaFoldDB" id="A0A803K3N7"/>
<evidence type="ECO:0000256" key="1">
    <source>
        <dbReference type="SAM" id="Phobius"/>
    </source>
</evidence>
<proteinExistence type="predicted"/>
<dbReference type="GeneTree" id="ENSGT00960000191699"/>
<accession>A0A803K3N7</accession>
<organism evidence="2">
    <name type="scientific">Xenopus tropicalis</name>
    <name type="common">Western clawed frog</name>
    <name type="synonym">Silurana tropicalis</name>
    <dbReference type="NCBI Taxonomy" id="8364"/>
    <lineage>
        <taxon>Eukaryota</taxon>
        <taxon>Metazoa</taxon>
        <taxon>Chordata</taxon>
        <taxon>Craniata</taxon>
        <taxon>Vertebrata</taxon>
        <taxon>Euteleostomi</taxon>
        <taxon>Amphibia</taxon>
        <taxon>Batrachia</taxon>
        <taxon>Anura</taxon>
        <taxon>Pipoidea</taxon>
        <taxon>Pipidae</taxon>
        <taxon>Xenopodinae</taxon>
        <taxon>Xenopus</taxon>
        <taxon>Silurana</taxon>
    </lineage>
</organism>
<reference evidence="2" key="2">
    <citation type="submission" date="2021-03" db="UniProtKB">
        <authorList>
            <consortium name="Ensembl"/>
        </authorList>
    </citation>
    <scope>IDENTIFICATION</scope>
</reference>
<sequence>LVLWLCYIFLAYLSLYLSFNFLCSLLISDKEKQKGRAQIRRKRRRRGRVRLFTRMTFRRRRAR</sequence>